<reference evidence="2 3" key="1">
    <citation type="journal article" date="2010" name="Nature">
        <title>Genome sequencing and analysis of the model grass Brachypodium distachyon.</title>
        <authorList>
            <consortium name="International Brachypodium Initiative"/>
        </authorList>
    </citation>
    <scope>NUCLEOTIDE SEQUENCE [LARGE SCALE GENOMIC DNA]</scope>
    <source>
        <strain evidence="2 3">Bd21</strain>
    </source>
</reference>
<dbReference type="InterPro" id="IPR011676">
    <property type="entry name" value="DUF1618"/>
</dbReference>
<feature type="domain" description="DUF1618" evidence="1">
    <location>
        <begin position="284"/>
        <end position="412"/>
    </location>
</feature>
<dbReference type="ExpressionAtlas" id="A0A0Q3IV31">
    <property type="expression patterns" value="baseline"/>
</dbReference>
<dbReference type="AlphaFoldDB" id="A0A0Q3IV31"/>
<evidence type="ECO:0000313" key="3">
    <source>
        <dbReference type="EnsemblPlants" id="KQK04332"/>
    </source>
</evidence>
<evidence type="ECO:0000313" key="4">
    <source>
        <dbReference type="Proteomes" id="UP000008810"/>
    </source>
</evidence>
<sequence>MATASNNKEVAGVEEMMEWMNLTVAETYCSGKPCLTLIAIFAILTKSIRHPRQNKNPNPRHLLFHRPAPMSLPAREPVSDPGPQRPWVILGSIPLVSKADNFLPGTDVFVGFADPPRVSIASMPRRIAPDAHANIDNNNNYPYIVAVNDSTGRFLLHATQGLSHEPAVVERHDHIKLVHRGHAPAYFLCNAHTGAASRLPDPVGNPVLFPGNVGLIADPTTRADGGPHYVVAELQPMAGTAHATLLCYSTASGRWAEKEVLGYSPDHPPWGRDGVISFAGRLWWVDLSYGLLTCDPFARAPSLRHVPLPRGSVMAVAPRAGALDRQRCVRVSAGKLRYVQLHGILPETQMVTMWTLDHQDDGESTTTNAAWKREYQATLSEIWADGSYKATGMPKRAPVLAAVNPQNPRVVYFFLDAWIFAVDVPARRVLECDVCQMVDPPVELFSSRFVHAWELPPSLCPDNAASSTD</sequence>
<dbReference type="PANTHER" id="PTHR33086">
    <property type="entry name" value="OS05G0468200 PROTEIN-RELATED"/>
    <property type="match status" value="1"/>
</dbReference>
<dbReference type="OrthoDB" id="667586at2759"/>
<dbReference type="Gramene" id="KQK04332">
    <property type="protein sequence ID" value="KQK04332"/>
    <property type="gene ID" value="BRADI_2g13030v3"/>
</dbReference>
<protein>
    <recommendedName>
        <fullName evidence="1">DUF1618 domain-containing protein</fullName>
    </recommendedName>
</protein>
<reference evidence="3" key="3">
    <citation type="submission" date="2018-08" db="UniProtKB">
        <authorList>
            <consortium name="EnsemblPlants"/>
        </authorList>
    </citation>
    <scope>IDENTIFICATION</scope>
    <source>
        <strain evidence="3">cv. Bd21</strain>
    </source>
</reference>
<reference evidence="2" key="2">
    <citation type="submission" date="2017-06" db="EMBL/GenBank/DDBJ databases">
        <title>WGS assembly of Brachypodium distachyon.</title>
        <authorList>
            <consortium name="The International Brachypodium Initiative"/>
            <person name="Lucas S."/>
            <person name="Harmon-Smith M."/>
            <person name="Lail K."/>
            <person name="Tice H."/>
            <person name="Grimwood J."/>
            <person name="Bruce D."/>
            <person name="Barry K."/>
            <person name="Shu S."/>
            <person name="Lindquist E."/>
            <person name="Wang M."/>
            <person name="Pitluck S."/>
            <person name="Vogel J.P."/>
            <person name="Garvin D.F."/>
            <person name="Mockler T.C."/>
            <person name="Schmutz J."/>
            <person name="Rokhsar D."/>
            <person name="Bevan M.W."/>
        </authorList>
    </citation>
    <scope>NUCLEOTIDE SEQUENCE</scope>
    <source>
        <strain evidence="2">Bd21</strain>
    </source>
</reference>
<evidence type="ECO:0000259" key="1">
    <source>
        <dbReference type="Pfam" id="PF07762"/>
    </source>
</evidence>
<dbReference type="EnsemblPlants" id="KQK04332">
    <property type="protein sequence ID" value="KQK04332"/>
    <property type="gene ID" value="BRADI_2g13030v3"/>
</dbReference>
<dbReference type="Pfam" id="PF07762">
    <property type="entry name" value="DUF1618"/>
    <property type="match status" value="1"/>
</dbReference>
<evidence type="ECO:0000313" key="2">
    <source>
        <dbReference type="EMBL" id="KQK04332.1"/>
    </source>
</evidence>
<proteinExistence type="predicted"/>
<dbReference type="Proteomes" id="UP000008810">
    <property type="component" value="Chromosome 2"/>
</dbReference>
<gene>
    <name evidence="2" type="ORF">BRADI_2g13030v3</name>
</gene>
<dbReference type="EMBL" id="CM000881">
    <property type="protein sequence ID" value="KQK04332.1"/>
    <property type="molecule type" value="Genomic_DNA"/>
</dbReference>
<name>A0A0Q3IV31_BRADI</name>
<accession>A0A0Q3IV31</accession>
<dbReference type="PANTHER" id="PTHR33086:SF73">
    <property type="entry name" value="OS01G0245901 PROTEIN"/>
    <property type="match status" value="1"/>
</dbReference>
<keyword evidence="4" id="KW-1185">Reference proteome</keyword>
<organism evidence="2">
    <name type="scientific">Brachypodium distachyon</name>
    <name type="common">Purple false brome</name>
    <name type="synonym">Trachynia distachya</name>
    <dbReference type="NCBI Taxonomy" id="15368"/>
    <lineage>
        <taxon>Eukaryota</taxon>
        <taxon>Viridiplantae</taxon>
        <taxon>Streptophyta</taxon>
        <taxon>Embryophyta</taxon>
        <taxon>Tracheophyta</taxon>
        <taxon>Spermatophyta</taxon>
        <taxon>Magnoliopsida</taxon>
        <taxon>Liliopsida</taxon>
        <taxon>Poales</taxon>
        <taxon>Poaceae</taxon>
        <taxon>BOP clade</taxon>
        <taxon>Pooideae</taxon>
        <taxon>Stipodae</taxon>
        <taxon>Brachypodieae</taxon>
        <taxon>Brachypodium</taxon>
    </lineage>
</organism>
<dbReference type="InParanoid" id="A0A0Q3IV31"/>